<dbReference type="Proteomes" id="UP001551675">
    <property type="component" value="Unassembled WGS sequence"/>
</dbReference>
<dbReference type="EMBL" id="JBFALK010000023">
    <property type="protein sequence ID" value="MEV0973639.1"/>
    <property type="molecule type" value="Genomic_DNA"/>
</dbReference>
<proteinExistence type="predicted"/>
<dbReference type="Gene3D" id="1.10.260.40">
    <property type="entry name" value="lambda repressor-like DNA-binding domains"/>
    <property type="match status" value="1"/>
</dbReference>
<evidence type="ECO:0000259" key="1">
    <source>
        <dbReference type="PROSITE" id="PS50943"/>
    </source>
</evidence>
<dbReference type="InterPro" id="IPR024747">
    <property type="entry name" value="Pyridox_Oxase-rel"/>
</dbReference>
<evidence type="ECO:0000313" key="3">
    <source>
        <dbReference type="Proteomes" id="UP001551675"/>
    </source>
</evidence>
<keyword evidence="3" id="KW-1185">Reference proteome</keyword>
<dbReference type="Pfam" id="PF12900">
    <property type="entry name" value="Pyridox_ox_2"/>
    <property type="match status" value="1"/>
</dbReference>
<dbReference type="CDD" id="cd00093">
    <property type="entry name" value="HTH_XRE"/>
    <property type="match status" value="1"/>
</dbReference>
<reference evidence="2 3" key="1">
    <citation type="submission" date="2024-06" db="EMBL/GenBank/DDBJ databases">
        <title>The Natural Products Discovery Center: Release of the First 8490 Sequenced Strains for Exploring Actinobacteria Biosynthetic Diversity.</title>
        <authorList>
            <person name="Kalkreuter E."/>
            <person name="Kautsar S.A."/>
            <person name="Yang D."/>
            <person name="Bader C.D."/>
            <person name="Teijaro C.N."/>
            <person name="Fluegel L."/>
            <person name="Davis C.M."/>
            <person name="Simpson J.R."/>
            <person name="Lauterbach L."/>
            <person name="Steele A.D."/>
            <person name="Gui C."/>
            <person name="Meng S."/>
            <person name="Li G."/>
            <person name="Viehrig K."/>
            <person name="Ye F."/>
            <person name="Su P."/>
            <person name="Kiefer A.F."/>
            <person name="Nichols A."/>
            <person name="Cepeda A.J."/>
            <person name="Yan W."/>
            <person name="Fan B."/>
            <person name="Jiang Y."/>
            <person name="Adhikari A."/>
            <person name="Zheng C.-J."/>
            <person name="Schuster L."/>
            <person name="Cowan T.M."/>
            <person name="Smanski M.J."/>
            <person name="Chevrette M.G."/>
            <person name="De Carvalho L.P.S."/>
            <person name="Shen B."/>
        </authorList>
    </citation>
    <scope>NUCLEOTIDE SEQUENCE [LARGE SCALE GENOMIC DNA]</scope>
    <source>
        <strain evidence="2 3">NPDC050100</strain>
    </source>
</reference>
<evidence type="ECO:0000313" key="2">
    <source>
        <dbReference type="EMBL" id="MEV0973639.1"/>
    </source>
</evidence>
<dbReference type="InterPro" id="IPR012349">
    <property type="entry name" value="Split_barrel_FMN-bd"/>
</dbReference>
<dbReference type="PROSITE" id="PS50943">
    <property type="entry name" value="HTH_CROC1"/>
    <property type="match status" value="1"/>
</dbReference>
<organism evidence="2 3">
    <name type="scientific">Microtetraspora glauca</name>
    <dbReference type="NCBI Taxonomy" id="1996"/>
    <lineage>
        <taxon>Bacteria</taxon>
        <taxon>Bacillati</taxon>
        <taxon>Actinomycetota</taxon>
        <taxon>Actinomycetes</taxon>
        <taxon>Streptosporangiales</taxon>
        <taxon>Streptosporangiaceae</taxon>
        <taxon>Microtetraspora</taxon>
    </lineage>
</organism>
<dbReference type="SMART" id="SM00530">
    <property type="entry name" value="HTH_XRE"/>
    <property type="match status" value="1"/>
</dbReference>
<accession>A0ABV3GPU0</accession>
<dbReference type="Pfam" id="PF13560">
    <property type="entry name" value="HTH_31"/>
    <property type="match status" value="1"/>
</dbReference>
<dbReference type="RefSeq" id="WP_061257286.1">
    <property type="nucleotide sequence ID" value="NZ_JBFALK010000023.1"/>
</dbReference>
<dbReference type="SUPFAM" id="SSF47413">
    <property type="entry name" value="lambda repressor-like DNA-binding domains"/>
    <property type="match status" value="1"/>
</dbReference>
<dbReference type="InterPro" id="IPR001387">
    <property type="entry name" value="Cro/C1-type_HTH"/>
</dbReference>
<dbReference type="Gene3D" id="2.30.110.10">
    <property type="entry name" value="Electron Transport, Fmn-binding Protein, Chain A"/>
    <property type="match status" value="1"/>
</dbReference>
<dbReference type="InterPro" id="IPR010982">
    <property type="entry name" value="Lambda_DNA-bd_dom_sf"/>
</dbReference>
<sequence>MSRRTVSPGDLGRRIAYHRKRLGLSREDLAERAGMAPGFVEYVEESAASITEEALLRLAAALETTPDDLLGAGMDQPPGQGSAAAHPVLHALDPEECMRLIAPGGVGRVAFSGPSGPTVFPVNFKVHNGAIVFRTQYGGPMEKAVRTGMVGVELTIGFEVDHIDDVNREGWSVLVQGPAHHVSASEVAEAASTEVEPWAGGERETYISIVPHNITGRRIRGF</sequence>
<feature type="domain" description="HTH cro/C1-type" evidence="1">
    <location>
        <begin position="15"/>
        <end position="69"/>
    </location>
</feature>
<dbReference type="SUPFAM" id="SSF50475">
    <property type="entry name" value="FMN-binding split barrel"/>
    <property type="match status" value="1"/>
</dbReference>
<protein>
    <submittedName>
        <fullName evidence="2">Pyridoxamine 5'-phosphate oxidase family protein</fullName>
    </submittedName>
</protein>
<gene>
    <name evidence="2" type="ORF">AB0I59_33980</name>
</gene>
<name>A0ABV3GPU0_MICGL</name>
<comment type="caution">
    <text evidence="2">The sequence shown here is derived from an EMBL/GenBank/DDBJ whole genome shotgun (WGS) entry which is preliminary data.</text>
</comment>